<gene>
    <name evidence="1" type="ORF">RIF29_19674</name>
</gene>
<protein>
    <submittedName>
        <fullName evidence="1">Uncharacterized protein</fullName>
    </submittedName>
</protein>
<keyword evidence="2" id="KW-1185">Reference proteome</keyword>
<name>A0AAN9IBM5_CROPI</name>
<organism evidence="1 2">
    <name type="scientific">Crotalaria pallida</name>
    <name type="common">Smooth rattlebox</name>
    <name type="synonym">Crotalaria striata</name>
    <dbReference type="NCBI Taxonomy" id="3830"/>
    <lineage>
        <taxon>Eukaryota</taxon>
        <taxon>Viridiplantae</taxon>
        <taxon>Streptophyta</taxon>
        <taxon>Embryophyta</taxon>
        <taxon>Tracheophyta</taxon>
        <taxon>Spermatophyta</taxon>
        <taxon>Magnoliopsida</taxon>
        <taxon>eudicotyledons</taxon>
        <taxon>Gunneridae</taxon>
        <taxon>Pentapetalae</taxon>
        <taxon>rosids</taxon>
        <taxon>fabids</taxon>
        <taxon>Fabales</taxon>
        <taxon>Fabaceae</taxon>
        <taxon>Papilionoideae</taxon>
        <taxon>50 kb inversion clade</taxon>
        <taxon>genistoids sensu lato</taxon>
        <taxon>core genistoids</taxon>
        <taxon>Crotalarieae</taxon>
        <taxon>Crotalaria</taxon>
    </lineage>
</organism>
<dbReference type="EMBL" id="JAYWIO010000004">
    <property type="protein sequence ID" value="KAK7267011.1"/>
    <property type="molecule type" value="Genomic_DNA"/>
</dbReference>
<dbReference type="AlphaFoldDB" id="A0AAN9IBM5"/>
<comment type="caution">
    <text evidence="1">The sequence shown here is derived from an EMBL/GenBank/DDBJ whole genome shotgun (WGS) entry which is preliminary data.</text>
</comment>
<evidence type="ECO:0000313" key="1">
    <source>
        <dbReference type="EMBL" id="KAK7267011.1"/>
    </source>
</evidence>
<sequence>MQVLVLLKIDSLIGSILKLSTLLQNIMLSPNTYIHPFGDSRTLKERRICDWREKEDAWRLELDGEGGQWWLASCGGAATPSRRKA</sequence>
<evidence type="ECO:0000313" key="2">
    <source>
        <dbReference type="Proteomes" id="UP001372338"/>
    </source>
</evidence>
<dbReference type="Proteomes" id="UP001372338">
    <property type="component" value="Unassembled WGS sequence"/>
</dbReference>
<accession>A0AAN9IBM5</accession>
<proteinExistence type="predicted"/>
<reference evidence="1 2" key="1">
    <citation type="submission" date="2024-01" db="EMBL/GenBank/DDBJ databases">
        <title>The genomes of 5 underutilized Papilionoideae crops provide insights into root nodulation and disease resistanc.</title>
        <authorList>
            <person name="Yuan L."/>
        </authorList>
    </citation>
    <scope>NUCLEOTIDE SEQUENCE [LARGE SCALE GENOMIC DNA]</scope>
    <source>
        <strain evidence="1">ZHUSHIDOU_FW_LH</strain>
        <tissue evidence="1">Leaf</tissue>
    </source>
</reference>